<keyword evidence="3" id="KW-1185">Reference proteome</keyword>
<accession>A0ABW3SYK6</accession>
<sequence>MSLTPAERRELRDIDRRAKELRAKKDAEKKAKAAAERKARAKALVRTPGQRQPRERDPGYLAFLRRLPCIASVVGVPGCGGATQAAHLRFSDAAKGRRNPGLASKPSDRHATPLCRDHHLGDQHAGEERAFWNRLGVDPGDLSAALYAAYLAGEDGTAVLRRFSTVKQGAEHA</sequence>
<evidence type="ECO:0000313" key="3">
    <source>
        <dbReference type="Proteomes" id="UP001597216"/>
    </source>
</evidence>
<dbReference type="EMBL" id="JBHTLQ010000006">
    <property type="protein sequence ID" value="MFD1189705.1"/>
    <property type="molecule type" value="Genomic_DNA"/>
</dbReference>
<dbReference type="Proteomes" id="UP001597216">
    <property type="component" value="Unassembled WGS sequence"/>
</dbReference>
<gene>
    <name evidence="2" type="ORF">ACFQ27_03865</name>
</gene>
<evidence type="ECO:0000313" key="2">
    <source>
        <dbReference type="EMBL" id="MFD1189705.1"/>
    </source>
</evidence>
<proteinExistence type="predicted"/>
<evidence type="ECO:0008006" key="4">
    <source>
        <dbReference type="Google" id="ProtNLM"/>
    </source>
</evidence>
<protein>
    <recommendedName>
        <fullName evidence="4">DUF968 domain-containing protein</fullName>
    </recommendedName>
</protein>
<feature type="compositionally biased region" description="Basic and acidic residues" evidence="1">
    <location>
        <begin position="1"/>
        <end position="38"/>
    </location>
</feature>
<reference evidence="3" key="1">
    <citation type="journal article" date="2019" name="Int. J. Syst. Evol. Microbiol.">
        <title>The Global Catalogue of Microorganisms (GCM) 10K type strain sequencing project: providing services to taxonomists for standard genome sequencing and annotation.</title>
        <authorList>
            <consortium name="The Broad Institute Genomics Platform"/>
            <consortium name="The Broad Institute Genome Sequencing Center for Infectious Disease"/>
            <person name="Wu L."/>
            <person name="Ma J."/>
        </authorList>
    </citation>
    <scope>NUCLEOTIDE SEQUENCE [LARGE SCALE GENOMIC DNA]</scope>
    <source>
        <strain evidence="3">CCUG 55074</strain>
    </source>
</reference>
<comment type="caution">
    <text evidence="2">The sequence shown here is derived from an EMBL/GenBank/DDBJ whole genome shotgun (WGS) entry which is preliminary data.</text>
</comment>
<organism evidence="2 3">
    <name type="scientific">Phenylobacterium conjunctum</name>
    <dbReference type="NCBI Taxonomy" id="1298959"/>
    <lineage>
        <taxon>Bacteria</taxon>
        <taxon>Pseudomonadati</taxon>
        <taxon>Pseudomonadota</taxon>
        <taxon>Alphaproteobacteria</taxon>
        <taxon>Caulobacterales</taxon>
        <taxon>Caulobacteraceae</taxon>
        <taxon>Phenylobacterium</taxon>
    </lineage>
</organism>
<feature type="region of interest" description="Disordered" evidence="1">
    <location>
        <begin position="1"/>
        <end position="57"/>
    </location>
</feature>
<name>A0ABW3SYK6_9CAUL</name>
<evidence type="ECO:0000256" key="1">
    <source>
        <dbReference type="SAM" id="MobiDB-lite"/>
    </source>
</evidence>
<dbReference type="RefSeq" id="WP_377352620.1">
    <property type="nucleotide sequence ID" value="NZ_JBHTLQ010000006.1"/>
</dbReference>